<keyword evidence="4" id="KW-1185">Reference proteome</keyword>
<evidence type="ECO:0000313" key="3">
    <source>
        <dbReference type="EMBL" id="MFC4197960.1"/>
    </source>
</evidence>
<keyword evidence="1" id="KW-1133">Transmembrane helix</keyword>
<dbReference type="PANTHER" id="PTHR42208:SF1">
    <property type="entry name" value="HEAVY METAL TRANSPORTER"/>
    <property type="match status" value="1"/>
</dbReference>
<keyword evidence="1" id="KW-0812">Transmembrane</keyword>
<dbReference type="EMBL" id="JBHSBY010000131">
    <property type="protein sequence ID" value="MFC4197960.1"/>
    <property type="molecule type" value="Genomic_DNA"/>
</dbReference>
<sequence>MGKQQQKLSVQKKYHTVINYMPLAFLMGLLGSLHCAVMCGPLMLSLPIEKRNIWSAGFSLLLYQTGRILIYTAMGAFAGWLGNTFSIIANQKALGVIIGVLLISFTLLQLNSNYSNKLSSFQFKLINPISKLMGKLFKLPLWEFFAGILNGIIPCGMVYLALATAVNSASAINGSQFMFLFGLGTLPLLLMISLGGIYLKKYVRFNTKKIIPWFMFFMGVLLLLRSAELGIPFISPNTGLHFGSTADCK</sequence>
<dbReference type="Pfam" id="PF13386">
    <property type="entry name" value="DsbD_2"/>
    <property type="match status" value="1"/>
</dbReference>
<protein>
    <submittedName>
        <fullName evidence="3">Sulfite exporter TauE/SafE family protein</fullName>
    </submittedName>
</protein>
<feature type="transmembrane region" description="Helical" evidence="1">
    <location>
        <begin position="60"/>
        <end position="81"/>
    </location>
</feature>
<feature type="transmembrane region" description="Helical" evidence="1">
    <location>
        <begin position="177"/>
        <end position="199"/>
    </location>
</feature>
<reference evidence="4" key="1">
    <citation type="journal article" date="2019" name="Int. J. Syst. Evol. Microbiol.">
        <title>The Global Catalogue of Microorganisms (GCM) 10K type strain sequencing project: providing services to taxonomists for standard genome sequencing and annotation.</title>
        <authorList>
            <consortium name="The Broad Institute Genomics Platform"/>
            <consortium name="The Broad Institute Genome Sequencing Center for Infectious Disease"/>
            <person name="Wu L."/>
            <person name="Ma J."/>
        </authorList>
    </citation>
    <scope>NUCLEOTIDE SEQUENCE [LARGE SCALE GENOMIC DNA]</scope>
    <source>
        <strain evidence="4">CCM 8689</strain>
    </source>
</reference>
<feature type="transmembrane region" description="Helical" evidence="1">
    <location>
        <begin position="20"/>
        <end position="48"/>
    </location>
</feature>
<proteinExistence type="predicted"/>
<organism evidence="3 4">
    <name type="scientific">Pedobacter jamesrossensis</name>
    <dbReference type="NCBI Taxonomy" id="1908238"/>
    <lineage>
        <taxon>Bacteria</taxon>
        <taxon>Pseudomonadati</taxon>
        <taxon>Bacteroidota</taxon>
        <taxon>Sphingobacteriia</taxon>
        <taxon>Sphingobacteriales</taxon>
        <taxon>Sphingobacteriaceae</taxon>
        <taxon>Pedobacter</taxon>
    </lineage>
</organism>
<accession>A0ABV8NLN9</accession>
<feature type="domain" description="Urease accessory protein UreH-like transmembrane" evidence="2">
    <location>
        <begin position="24"/>
        <end position="221"/>
    </location>
</feature>
<dbReference type="PANTHER" id="PTHR42208">
    <property type="entry name" value="HEAVY METAL TRANSPORTER-RELATED"/>
    <property type="match status" value="1"/>
</dbReference>
<keyword evidence="1" id="KW-0472">Membrane</keyword>
<dbReference type="InterPro" id="IPR039447">
    <property type="entry name" value="UreH-like_TM_dom"/>
</dbReference>
<evidence type="ECO:0000259" key="2">
    <source>
        <dbReference type="Pfam" id="PF13386"/>
    </source>
</evidence>
<feature type="transmembrane region" description="Helical" evidence="1">
    <location>
        <begin position="93"/>
        <end position="110"/>
    </location>
</feature>
<feature type="transmembrane region" description="Helical" evidence="1">
    <location>
        <begin position="211"/>
        <end position="234"/>
    </location>
</feature>
<dbReference type="RefSeq" id="WP_378961648.1">
    <property type="nucleotide sequence ID" value="NZ_JBHRXC010000001.1"/>
</dbReference>
<evidence type="ECO:0000256" key="1">
    <source>
        <dbReference type="SAM" id="Phobius"/>
    </source>
</evidence>
<comment type="caution">
    <text evidence="3">The sequence shown here is derived from an EMBL/GenBank/DDBJ whole genome shotgun (WGS) entry which is preliminary data.</text>
</comment>
<gene>
    <name evidence="3" type="ORF">ACFOUY_14740</name>
</gene>
<feature type="transmembrane region" description="Helical" evidence="1">
    <location>
        <begin position="141"/>
        <end position="165"/>
    </location>
</feature>
<name>A0ABV8NLN9_9SPHI</name>
<evidence type="ECO:0000313" key="4">
    <source>
        <dbReference type="Proteomes" id="UP001595792"/>
    </source>
</evidence>
<dbReference type="Proteomes" id="UP001595792">
    <property type="component" value="Unassembled WGS sequence"/>
</dbReference>